<dbReference type="EMBL" id="CP003390">
    <property type="protein sequence ID" value="AFI84668.1"/>
    <property type="molecule type" value="Genomic_DNA"/>
</dbReference>
<dbReference type="OrthoDB" id="9816185at2"/>
<dbReference type="PATRIC" id="fig|754476.3.peg.1828"/>
<name>I1XJU9_METNJ</name>
<gene>
    <name evidence="1" type="ordered locus">Q7A_1850</name>
</gene>
<dbReference type="STRING" id="754476.Q7A_1850"/>
<sequence length="287" mass="32791">MKKLNSVIEPPHYFSWHENIVNSKHTGESKTALQEISVNVGLRYTVLKNNVSNKTIQSITINEEMQENSQYLLDCYKNKSKKTKAIFEKIKSVQSSERTLSFCPYCGVTLPNTHDHYLPAEIFPEFSVHPLNLVPCCSNCNSSKGMRWLEGGRRLFLHFYSDEVSSNQYLHVQLHQRPDALGIGAKFYISENVPQDLSADEWELVRSHYTKLLLIDRYNKEVNSEISSIFDVCRSHLASGGPDVASFLNNYSANEAGIYGVNYWRVVLMRELANSAEFIDKVEESAH</sequence>
<evidence type="ECO:0000313" key="1">
    <source>
        <dbReference type="EMBL" id="AFI84668.1"/>
    </source>
</evidence>
<keyword evidence="1" id="KW-0378">Hydrolase</keyword>
<keyword evidence="1" id="KW-0255">Endonuclease</keyword>
<evidence type="ECO:0000313" key="2">
    <source>
        <dbReference type="Proteomes" id="UP000009144"/>
    </source>
</evidence>
<dbReference type="AlphaFoldDB" id="I1XJU9"/>
<dbReference type="KEGG" id="mej:Q7A_1850"/>
<reference evidence="1 2" key="2">
    <citation type="journal article" date="2013" name="Int. J. Syst. Evol. Microbiol.">
        <title>Methylophaga nitratireducenticrescens sp. nov. and Methylophaga frappieri sp. nov., isolated from the biofilm of the methanol-fed denitrification system treating the seawater at the Montreal Biodome.</title>
        <authorList>
            <person name="Villeneuve C."/>
            <person name="Martineau C."/>
            <person name="Mauffrey F."/>
            <person name="Villemur R."/>
        </authorList>
    </citation>
    <scope>NUCLEOTIDE SEQUENCE [LARGE SCALE GENOMIC DNA]</scope>
    <source>
        <strain evidence="1 2">JAM1</strain>
    </source>
</reference>
<dbReference type="RefSeq" id="WP_014707039.1">
    <property type="nucleotide sequence ID" value="NC_017857.3"/>
</dbReference>
<keyword evidence="1" id="KW-0540">Nuclease</keyword>
<protein>
    <submittedName>
        <fullName evidence="1">HNH endonuclease</fullName>
    </submittedName>
</protein>
<dbReference type="Gene3D" id="1.10.30.50">
    <property type="match status" value="1"/>
</dbReference>
<dbReference type="GO" id="GO:0004519">
    <property type="term" value="F:endonuclease activity"/>
    <property type="evidence" value="ECO:0007669"/>
    <property type="project" value="UniProtKB-KW"/>
</dbReference>
<accession>I1XJU9</accession>
<dbReference type="HOGENOM" id="CLU_069622_0_0_6"/>
<dbReference type="Proteomes" id="UP000009144">
    <property type="component" value="Chromosome"/>
</dbReference>
<reference evidence="1 2" key="1">
    <citation type="journal article" date="2012" name="J. Bacteriol.">
        <title>Complete genome sequences of Methylophaga sp. strain JAM1 and Methylophaga sp. strain JAM7.</title>
        <authorList>
            <person name="Villeneuve C."/>
            <person name="Martineau C."/>
            <person name="Mauffrey F."/>
            <person name="Villemur R."/>
        </authorList>
    </citation>
    <scope>NUCLEOTIDE SEQUENCE [LARGE SCALE GENOMIC DNA]</scope>
    <source>
        <strain evidence="1 2">JAM1</strain>
    </source>
</reference>
<proteinExistence type="predicted"/>
<organism evidence="1 2">
    <name type="scientific">Methylophaga nitratireducenticrescens</name>
    <dbReference type="NCBI Taxonomy" id="754476"/>
    <lineage>
        <taxon>Bacteria</taxon>
        <taxon>Pseudomonadati</taxon>
        <taxon>Pseudomonadota</taxon>
        <taxon>Gammaproteobacteria</taxon>
        <taxon>Thiotrichales</taxon>
        <taxon>Piscirickettsiaceae</taxon>
        <taxon>Methylophaga</taxon>
    </lineage>
</organism>
<keyword evidence="2" id="KW-1185">Reference proteome</keyword>
<dbReference type="eggNOG" id="COG1403">
    <property type="taxonomic scope" value="Bacteria"/>
</dbReference>